<dbReference type="RefSeq" id="WP_091109444.1">
    <property type="nucleotide sequence ID" value="NZ_BKAF01000001.1"/>
</dbReference>
<evidence type="ECO:0008006" key="4">
    <source>
        <dbReference type="Google" id="ProtNLM"/>
    </source>
</evidence>
<feature type="region of interest" description="Disordered" evidence="1">
    <location>
        <begin position="1"/>
        <end position="21"/>
    </location>
</feature>
<reference evidence="2 3" key="1">
    <citation type="submission" date="2016-10" db="EMBL/GenBank/DDBJ databases">
        <authorList>
            <person name="de Groot N.N."/>
        </authorList>
    </citation>
    <scope>NUCLEOTIDE SEQUENCE [LARGE SCALE GENOMIC DNA]</scope>
    <source>
        <strain evidence="2 3">CGMCC 1.11156</strain>
    </source>
</reference>
<evidence type="ECO:0000313" key="2">
    <source>
        <dbReference type="EMBL" id="SFH59857.1"/>
    </source>
</evidence>
<keyword evidence="3" id="KW-1185">Reference proteome</keyword>
<gene>
    <name evidence="2" type="ORF">SAMN05216561_10153</name>
</gene>
<name>A0A1I3BC28_9ACTN</name>
<dbReference type="EMBL" id="FOQG01000001">
    <property type="protein sequence ID" value="SFH59857.1"/>
    <property type="molecule type" value="Genomic_DNA"/>
</dbReference>
<proteinExistence type="predicted"/>
<dbReference type="OrthoDB" id="4762866at2"/>
<dbReference type="AlphaFoldDB" id="A0A1I3BC28"/>
<dbReference type="Proteomes" id="UP000198649">
    <property type="component" value="Unassembled WGS sequence"/>
</dbReference>
<evidence type="ECO:0000256" key="1">
    <source>
        <dbReference type="SAM" id="MobiDB-lite"/>
    </source>
</evidence>
<sequence>MSEAARDPAQVLGGGLRQPDRRSCGASVLVAARMLAEPAYAAAFTTARSARSATFAREALGLHRRVTGPHDVAGRLQLPWPRAIGTPPWAVARHLTTLSGVPHTIRLTRIGLHEELDEVRAAVGGGHPVALYVGDRWLPRHVVLVVGASAAAWQIYEPASGRVLDVAEEAARTHGLALAGWDVPWFVVRPR</sequence>
<dbReference type="STRING" id="1005945.SAMN05216561_10153"/>
<evidence type="ECO:0000313" key="3">
    <source>
        <dbReference type="Proteomes" id="UP000198649"/>
    </source>
</evidence>
<organism evidence="2 3">
    <name type="scientific">Nocardioides psychrotolerans</name>
    <dbReference type="NCBI Taxonomy" id="1005945"/>
    <lineage>
        <taxon>Bacteria</taxon>
        <taxon>Bacillati</taxon>
        <taxon>Actinomycetota</taxon>
        <taxon>Actinomycetes</taxon>
        <taxon>Propionibacteriales</taxon>
        <taxon>Nocardioidaceae</taxon>
        <taxon>Nocardioides</taxon>
    </lineage>
</organism>
<protein>
    <recommendedName>
        <fullName evidence="4">Peptidase_C39 like family protein</fullName>
    </recommendedName>
</protein>
<accession>A0A1I3BC28</accession>